<dbReference type="PANTHER" id="PTHR46230:SF7">
    <property type="entry name" value="BOLA-LIKE PROTEIN 1"/>
    <property type="match status" value="1"/>
</dbReference>
<dbReference type="KEGG" id="laj:A0128_09090"/>
<dbReference type="Pfam" id="PF01722">
    <property type="entry name" value="BolA"/>
    <property type="match status" value="1"/>
</dbReference>
<evidence type="ECO:0000313" key="2">
    <source>
        <dbReference type="EMBL" id="AOP33980.1"/>
    </source>
</evidence>
<dbReference type="Proteomes" id="UP000094197">
    <property type="component" value="Chromosome 1"/>
</dbReference>
<keyword evidence="3" id="KW-1185">Reference proteome</keyword>
<dbReference type="InterPro" id="IPR002634">
    <property type="entry name" value="BolA"/>
</dbReference>
<sequence length="89" mass="10010">MSIQEEIRFRLSQELRPSKLEVVDFSEEHSGHAGNPENKAEGTHIKIVLISSAFLGKSKVEQHRMVYSILQPWIDAGLHAIVLETGESE</sequence>
<evidence type="ECO:0000313" key="3">
    <source>
        <dbReference type="Proteomes" id="UP000094197"/>
    </source>
</evidence>
<dbReference type="AlphaFoldDB" id="A0A1D7UWK8"/>
<accession>A0A1D7UWK8</accession>
<reference evidence="2 3" key="1">
    <citation type="submission" date="2016-04" db="EMBL/GenBank/DDBJ databases">
        <title>Complete genome seqeunce of Leptospira alstonii serovar Room22.</title>
        <authorList>
            <person name="Nally J.E."/>
            <person name="Bayles D.O."/>
            <person name="Hurley D."/>
            <person name="Fanning S."/>
            <person name="McMahon B.J."/>
            <person name="Arent Z."/>
        </authorList>
    </citation>
    <scope>NUCLEOTIDE SEQUENCE [LARGE SCALE GENOMIC DNA]</scope>
    <source>
        <strain evidence="2 3">GWTS #1</strain>
    </source>
</reference>
<dbReference type="RefSeq" id="WP_069607211.1">
    <property type="nucleotide sequence ID" value="NZ_CP015217.1"/>
</dbReference>
<dbReference type="PANTHER" id="PTHR46230">
    <property type="match status" value="1"/>
</dbReference>
<dbReference type="InterPro" id="IPR036065">
    <property type="entry name" value="BolA-like_sf"/>
</dbReference>
<evidence type="ECO:0000256" key="1">
    <source>
        <dbReference type="RuleBase" id="RU003860"/>
    </source>
</evidence>
<proteinExistence type="inferred from homology"/>
<dbReference type="SUPFAM" id="SSF82657">
    <property type="entry name" value="BolA-like"/>
    <property type="match status" value="1"/>
</dbReference>
<organism evidence="2 3">
    <name type="scientific">Leptospira tipperaryensis</name>
    <dbReference type="NCBI Taxonomy" id="2564040"/>
    <lineage>
        <taxon>Bacteria</taxon>
        <taxon>Pseudomonadati</taxon>
        <taxon>Spirochaetota</taxon>
        <taxon>Spirochaetia</taxon>
        <taxon>Leptospirales</taxon>
        <taxon>Leptospiraceae</taxon>
        <taxon>Leptospira</taxon>
    </lineage>
</organism>
<dbReference type="OrthoDB" id="331000at2"/>
<gene>
    <name evidence="2" type="ORF">A0128_09090</name>
</gene>
<dbReference type="Gene3D" id="3.30.300.90">
    <property type="entry name" value="BolA-like"/>
    <property type="match status" value="1"/>
</dbReference>
<dbReference type="PIRSF" id="PIRSF003113">
    <property type="entry name" value="BolA"/>
    <property type="match status" value="1"/>
</dbReference>
<protein>
    <submittedName>
        <fullName evidence="2">BolA family transcriptional regulator</fullName>
    </submittedName>
</protein>
<dbReference type="GO" id="GO:0016226">
    <property type="term" value="P:iron-sulfur cluster assembly"/>
    <property type="evidence" value="ECO:0007669"/>
    <property type="project" value="TreeGrafter"/>
</dbReference>
<name>A0A1D7UWK8_9LEPT</name>
<comment type="similarity">
    <text evidence="1">Belongs to the BolA/IbaG family.</text>
</comment>
<dbReference type="EMBL" id="CP015217">
    <property type="protein sequence ID" value="AOP33980.1"/>
    <property type="molecule type" value="Genomic_DNA"/>
</dbReference>